<evidence type="ECO:0000256" key="8">
    <source>
        <dbReference type="ARBA" id="ARBA00023012"/>
    </source>
</evidence>
<proteinExistence type="predicted"/>
<dbReference type="Gene3D" id="3.30.565.10">
    <property type="entry name" value="Histidine kinase-like ATPase, C-terminal domain"/>
    <property type="match status" value="1"/>
</dbReference>
<name>A0A2X2YCP3_9ACTO</name>
<evidence type="ECO:0000256" key="4">
    <source>
        <dbReference type="ARBA" id="ARBA00022679"/>
    </source>
</evidence>
<keyword evidence="5" id="KW-0547">Nucleotide-binding</keyword>
<gene>
    <name evidence="12" type="primary">desK_2</name>
    <name evidence="12" type="ORF">NCTC11820_01661</name>
</gene>
<keyword evidence="4 12" id="KW-0808">Transferase</keyword>
<evidence type="ECO:0000256" key="10">
    <source>
        <dbReference type="SAM" id="Phobius"/>
    </source>
</evidence>
<dbReference type="Gene3D" id="1.20.5.1930">
    <property type="match status" value="1"/>
</dbReference>
<feature type="coiled-coil region" evidence="9">
    <location>
        <begin position="82"/>
        <end position="109"/>
    </location>
</feature>
<keyword evidence="8" id="KW-0902">Two-component regulatory system</keyword>
<dbReference type="AlphaFoldDB" id="A0A2X2YCP3"/>
<keyword evidence="3" id="KW-0597">Phosphoprotein</keyword>
<evidence type="ECO:0000259" key="11">
    <source>
        <dbReference type="Pfam" id="PF07730"/>
    </source>
</evidence>
<feature type="transmembrane region" description="Helical" evidence="10">
    <location>
        <begin position="58"/>
        <end position="79"/>
    </location>
</feature>
<feature type="transmembrane region" description="Helical" evidence="10">
    <location>
        <begin position="29"/>
        <end position="52"/>
    </location>
</feature>
<comment type="catalytic activity">
    <reaction evidence="1">
        <text>ATP + protein L-histidine = ADP + protein N-phospho-L-histidine.</text>
        <dbReference type="EC" id="2.7.13.3"/>
    </reaction>
</comment>
<dbReference type="EMBL" id="UASJ01000001">
    <property type="protein sequence ID" value="SQB65592.1"/>
    <property type="molecule type" value="Genomic_DNA"/>
</dbReference>
<keyword evidence="10" id="KW-0812">Transmembrane</keyword>
<dbReference type="PANTHER" id="PTHR24421:SF10">
    <property type="entry name" value="NITRATE_NITRITE SENSOR PROTEIN NARQ"/>
    <property type="match status" value="1"/>
</dbReference>
<dbReference type="GO" id="GO:0005524">
    <property type="term" value="F:ATP binding"/>
    <property type="evidence" value="ECO:0007669"/>
    <property type="project" value="UniProtKB-KW"/>
</dbReference>
<dbReference type="InterPro" id="IPR036890">
    <property type="entry name" value="HATPase_C_sf"/>
</dbReference>
<keyword evidence="10" id="KW-0472">Membrane</keyword>
<dbReference type="InterPro" id="IPR050482">
    <property type="entry name" value="Sensor_HK_TwoCompSys"/>
</dbReference>
<evidence type="ECO:0000256" key="9">
    <source>
        <dbReference type="SAM" id="Coils"/>
    </source>
</evidence>
<dbReference type="SUPFAM" id="SSF55874">
    <property type="entry name" value="ATPase domain of HSP90 chaperone/DNA topoisomerase II/histidine kinase"/>
    <property type="match status" value="1"/>
</dbReference>
<accession>A0A2X2YCP3</accession>
<dbReference type="CDD" id="cd16917">
    <property type="entry name" value="HATPase_UhpB-NarQ-NarX-like"/>
    <property type="match status" value="1"/>
</dbReference>
<evidence type="ECO:0000256" key="7">
    <source>
        <dbReference type="ARBA" id="ARBA00022840"/>
    </source>
</evidence>
<dbReference type="GO" id="GO:0046983">
    <property type="term" value="F:protein dimerization activity"/>
    <property type="evidence" value="ECO:0007669"/>
    <property type="project" value="InterPro"/>
</dbReference>
<protein>
    <recommendedName>
        <fullName evidence="2">histidine kinase</fullName>
        <ecNumber evidence="2">2.7.13.3</ecNumber>
    </recommendedName>
</protein>
<evidence type="ECO:0000256" key="3">
    <source>
        <dbReference type="ARBA" id="ARBA00022553"/>
    </source>
</evidence>
<organism evidence="12 13">
    <name type="scientific">Mobiluncus curtisii</name>
    <dbReference type="NCBI Taxonomy" id="2051"/>
    <lineage>
        <taxon>Bacteria</taxon>
        <taxon>Bacillati</taxon>
        <taxon>Actinomycetota</taxon>
        <taxon>Actinomycetes</taxon>
        <taxon>Actinomycetales</taxon>
        <taxon>Actinomycetaceae</taxon>
        <taxon>Mobiluncus</taxon>
    </lineage>
</organism>
<evidence type="ECO:0000313" key="12">
    <source>
        <dbReference type="EMBL" id="SQB65592.1"/>
    </source>
</evidence>
<evidence type="ECO:0000313" key="13">
    <source>
        <dbReference type="Proteomes" id="UP000250245"/>
    </source>
</evidence>
<sequence length="344" mass="37093">MTTPPIPRQPGGNVDPARRRTLRGLVSNALLIVTFLVLFGVGILVVVQVGFLEPQENLAARGMLALVITLLMVVAVMLARIVQLGRDRVDELTLRNRQLELEREQSEQIAVADERARIAREMHDIVAHSLTVLIAMSDGATAAIDKNPELAKAALRNMSETGRAALADTRRLVGVLRQPTEVPQNLDPNAPQVAPASSLEEVRFTPSPDLAEMEGLIAQFRAAGLPITYRYSGDEVPADGPLQLTIYRIVQESLTNILRHAPASTAVEVDLEVQGNGIHIVVFNATSLAGINPGGGKGLIGMRERAAVYDGHVEAGPTPGGWRVEASLHWQAETPKPEGWVMPA</sequence>
<dbReference type="EC" id="2.7.13.3" evidence="2"/>
<dbReference type="PANTHER" id="PTHR24421">
    <property type="entry name" value="NITRATE/NITRITE SENSOR PROTEIN NARX-RELATED"/>
    <property type="match status" value="1"/>
</dbReference>
<reference evidence="12 13" key="1">
    <citation type="submission" date="2018-06" db="EMBL/GenBank/DDBJ databases">
        <authorList>
            <consortium name="Pathogen Informatics"/>
            <person name="Doyle S."/>
        </authorList>
    </citation>
    <scope>NUCLEOTIDE SEQUENCE [LARGE SCALE GENOMIC DNA]</scope>
    <source>
        <strain evidence="12 13">NCTC11820</strain>
    </source>
</reference>
<feature type="domain" description="Signal transduction histidine kinase subgroup 3 dimerisation and phosphoacceptor" evidence="11">
    <location>
        <begin position="114"/>
        <end position="180"/>
    </location>
</feature>
<dbReference type="Pfam" id="PF07730">
    <property type="entry name" value="HisKA_3"/>
    <property type="match status" value="1"/>
</dbReference>
<dbReference type="InterPro" id="IPR011712">
    <property type="entry name" value="Sig_transdc_His_kin_sub3_dim/P"/>
</dbReference>
<keyword evidence="7" id="KW-0067">ATP-binding</keyword>
<dbReference type="GO" id="GO:0016020">
    <property type="term" value="C:membrane"/>
    <property type="evidence" value="ECO:0007669"/>
    <property type="project" value="InterPro"/>
</dbReference>
<evidence type="ECO:0000256" key="6">
    <source>
        <dbReference type="ARBA" id="ARBA00022777"/>
    </source>
</evidence>
<keyword evidence="10" id="KW-1133">Transmembrane helix</keyword>
<dbReference type="GO" id="GO:0000155">
    <property type="term" value="F:phosphorelay sensor kinase activity"/>
    <property type="evidence" value="ECO:0007669"/>
    <property type="project" value="InterPro"/>
</dbReference>
<evidence type="ECO:0000256" key="5">
    <source>
        <dbReference type="ARBA" id="ARBA00022741"/>
    </source>
</evidence>
<dbReference type="Proteomes" id="UP000250245">
    <property type="component" value="Unassembled WGS sequence"/>
</dbReference>
<evidence type="ECO:0000256" key="2">
    <source>
        <dbReference type="ARBA" id="ARBA00012438"/>
    </source>
</evidence>
<keyword evidence="9" id="KW-0175">Coiled coil</keyword>
<evidence type="ECO:0000256" key="1">
    <source>
        <dbReference type="ARBA" id="ARBA00000085"/>
    </source>
</evidence>
<keyword evidence="6 12" id="KW-0418">Kinase</keyword>